<sequence length="31" mass="3865">MDGGERVSRPRYWWYRNVCAAIGQYHDFRQF</sequence>
<accession>A0A8S5NQL1</accession>
<name>A0A8S5NQL1_9CAUD</name>
<organism evidence="1">
    <name type="scientific">Myoviridae sp. ctagO6</name>
    <dbReference type="NCBI Taxonomy" id="2826667"/>
    <lineage>
        <taxon>Viruses</taxon>
        <taxon>Duplodnaviria</taxon>
        <taxon>Heunggongvirae</taxon>
        <taxon>Uroviricota</taxon>
        <taxon>Caudoviricetes</taxon>
    </lineage>
</organism>
<dbReference type="EMBL" id="BK015215">
    <property type="protein sequence ID" value="DAD96339.1"/>
    <property type="molecule type" value="Genomic_DNA"/>
</dbReference>
<protein>
    <submittedName>
        <fullName evidence="1">Uncharacterized protein</fullName>
    </submittedName>
</protein>
<reference evidence="1" key="1">
    <citation type="journal article" date="2021" name="Proc. Natl. Acad. Sci. U.S.A.">
        <title>A Catalog of Tens of Thousands of Viruses from Human Metagenomes Reveals Hidden Associations with Chronic Diseases.</title>
        <authorList>
            <person name="Tisza M.J."/>
            <person name="Buck C.B."/>
        </authorList>
    </citation>
    <scope>NUCLEOTIDE SEQUENCE</scope>
    <source>
        <strain evidence="1">CtagO6</strain>
    </source>
</reference>
<evidence type="ECO:0000313" key="1">
    <source>
        <dbReference type="EMBL" id="DAD96339.1"/>
    </source>
</evidence>
<proteinExistence type="predicted"/>